<evidence type="ECO:0000313" key="3">
    <source>
        <dbReference type="EMBL" id="KKR12197.1"/>
    </source>
</evidence>
<evidence type="ECO:0000256" key="2">
    <source>
        <dbReference type="SAM" id="Phobius"/>
    </source>
</evidence>
<dbReference type="Gene3D" id="2.40.260.10">
    <property type="entry name" value="Sortase"/>
    <property type="match status" value="1"/>
</dbReference>
<dbReference type="InterPro" id="IPR023365">
    <property type="entry name" value="Sortase_dom-sf"/>
</dbReference>
<keyword evidence="2" id="KW-1133">Transmembrane helix</keyword>
<dbReference type="GO" id="GO:0016787">
    <property type="term" value="F:hydrolase activity"/>
    <property type="evidence" value="ECO:0007669"/>
    <property type="project" value="UniProtKB-KW"/>
</dbReference>
<dbReference type="CDD" id="cd05829">
    <property type="entry name" value="Sortase_F"/>
    <property type="match status" value="1"/>
</dbReference>
<dbReference type="NCBIfam" id="TIGR01076">
    <property type="entry name" value="sortase_fam"/>
    <property type="match status" value="1"/>
</dbReference>
<dbReference type="EMBL" id="LBWR01000003">
    <property type="protein sequence ID" value="KKR12197.1"/>
    <property type="molecule type" value="Genomic_DNA"/>
</dbReference>
<accession>A0A0G0REY2</accession>
<evidence type="ECO:0000256" key="1">
    <source>
        <dbReference type="ARBA" id="ARBA00022801"/>
    </source>
</evidence>
<dbReference type="SUPFAM" id="SSF63817">
    <property type="entry name" value="Sortase"/>
    <property type="match status" value="1"/>
</dbReference>
<reference evidence="3 4" key="1">
    <citation type="journal article" date="2015" name="Nature">
        <title>rRNA introns, odd ribosomes, and small enigmatic genomes across a large radiation of phyla.</title>
        <authorList>
            <person name="Brown C.T."/>
            <person name="Hug L.A."/>
            <person name="Thomas B.C."/>
            <person name="Sharon I."/>
            <person name="Castelle C.J."/>
            <person name="Singh A."/>
            <person name="Wilkins M.J."/>
            <person name="Williams K.H."/>
            <person name="Banfield J.F."/>
        </authorList>
    </citation>
    <scope>NUCLEOTIDE SEQUENCE [LARGE SCALE GENOMIC DNA]</scope>
</reference>
<organism evidence="3 4">
    <name type="scientific">Candidatus Wolfebacteria bacterium GW2011_GWC2_39_22</name>
    <dbReference type="NCBI Taxonomy" id="1619013"/>
    <lineage>
        <taxon>Bacteria</taxon>
        <taxon>Candidatus Wolfeibacteriota</taxon>
    </lineage>
</organism>
<name>A0A0G0REY2_9BACT</name>
<keyword evidence="1" id="KW-0378">Hydrolase</keyword>
<keyword evidence="2" id="KW-0812">Transmembrane</keyword>
<gene>
    <name evidence="3" type="ORF">UT41_C0003G0124</name>
</gene>
<dbReference type="Proteomes" id="UP000034665">
    <property type="component" value="Unassembled WGS sequence"/>
</dbReference>
<keyword evidence="2" id="KW-0472">Membrane</keyword>
<evidence type="ECO:0000313" key="4">
    <source>
        <dbReference type="Proteomes" id="UP000034665"/>
    </source>
</evidence>
<comment type="caution">
    <text evidence="3">The sequence shown here is derived from an EMBL/GenBank/DDBJ whole genome shotgun (WGS) entry which is preliminary data.</text>
</comment>
<feature type="transmembrane region" description="Helical" evidence="2">
    <location>
        <begin position="6"/>
        <end position="28"/>
    </location>
</feature>
<proteinExistence type="predicted"/>
<dbReference type="STRING" id="1619013.UT41_C0003G0124"/>
<dbReference type="InterPro" id="IPR005754">
    <property type="entry name" value="Sortase"/>
</dbReference>
<sequence length="223" mass="24529">MQFKKIATKILITAGIAGVTFFTLAMFFPIQVLRMQGAYIQPVLPIAEPIVPDPIISEPILEVVQTIVALKQVAVVLPMRLKIPAINVDAPVEYVGLTPQGAMDAPKEAANGAWFKLGPRPGTTGSAVIAGHYGWKNNLPAVFDNLHMLVKGDKISIEDEKGQVITFVIREIKSYDQYADATDVFESTDGKAHLNLVTCQGIWNKGKQSYSKRLVVFTDREYE</sequence>
<dbReference type="Pfam" id="PF04203">
    <property type="entry name" value="Sortase"/>
    <property type="match status" value="1"/>
</dbReference>
<dbReference type="AlphaFoldDB" id="A0A0G0REY2"/>
<dbReference type="InterPro" id="IPR042001">
    <property type="entry name" value="Sortase_F"/>
</dbReference>
<protein>
    <submittedName>
        <fullName evidence="3">Peptidase C60 sortase A and B</fullName>
    </submittedName>
</protein>